<name>A0A4V2JD85_9HYPH</name>
<dbReference type="RefSeq" id="WP_131004683.1">
    <property type="nucleotide sequence ID" value="NZ_JBHSZR010000002.1"/>
</dbReference>
<comment type="caution">
    <text evidence="1">The sequence shown here is derived from an EMBL/GenBank/DDBJ whole genome shotgun (WGS) entry which is preliminary data.</text>
</comment>
<organism evidence="1 2">
    <name type="scientific">Hansschlegelia quercus</name>
    <dbReference type="NCBI Taxonomy" id="2528245"/>
    <lineage>
        <taxon>Bacteria</taxon>
        <taxon>Pseudomonadati</taxon>
        <taxon>Pseudomonadota</taxon>
        <taxon>Alphaproteobacteria</taxon>
        <taxon>Hyphomicrobiales</taxon>
        <taxon>Methylopilaceae</taxon>
        <taxon>Hansschlegelia</taxon>
    </lineage>
</organism>
<keyword evidence="2" id="KW-1185">Reference proteome</keyword>
<accession>A0A4V2JD85</accession>
<dbReference type="EMBL" id="SIUB01000012">
    <property type="protein sequence ID" value="TBN47015.1"/>
    <property type="molecule type" value="Genomic_DNA"/>
</dbReference>
<gene>
    <name evidence="1" type="ORF">EYR15_16540</name>
</gene>
<proteinExistence type="predicted"/>
<dbReference type="AlphaFoldDB" id="A0A4V2JD85"/>
<dbReference type="Proteomes" id="UP000291613">
    <property type="component" value="Unassembled WGS sequence"/>
</dbReference>
<protein>
    <submittedName>
        <fullName evidence="1">Uncharacterized protein</fullName>
    </submittedName>
</protein>
<sequence>MSKLSLAVEIADVVVGSKGPLDVQSAATELHKAFPEASVTQEEIAQTLTSESEAVGLPTVETTA</sequence>
<reference evidence="1 2" key="1">
    <citation type="submission" date="2019-02" db="EMBL/GenBank/DDBJ databases">
        <title>Hansschlegelia quercus sp. nov., a novel methylotrophic bacterium from buds of oak (Quercus robur L.).</title>
        <authorList>
            <person name="Agafonova N.V."/>
            <person name="Kaparullina E.N."/>
            <person name="Grouzdev D.S."/>
            <person name="Doronina N.V."/>
        </authorList>
    </citation>
    <scope>NUCLEOTIDE SEQUENCE [LARGE SCALE GENOMIC DNA]</scope>
    <source>
        <strain evidence="1 2">Dub</strain>
    </source>
</reference>
<evidence type="ECO:0000313" key="1">
    <source>
        <dbReference type="EMBL" id="TBN47015.1"/>
    </source>
</evidence>
<evidence type="ECO:0000313" key="2">
    <source>
        <dbReference type="Proteomes" id="UP000291613"/>
    </source>
</evidence>